<name>A0A6A5RIR6_9PLEO</name>
<evidence type="ECO:0000313" key="2">
    <source>
        <dbReference type="EMBL" id="KAF1925487.1"/>
    </source>
</evidence>
<dbReference type="OrthoDB" id="10350380at2759"/>
<protein>
    <submittedName>
        <fullName evidence="2">Uncharacterized protein</fullName>
    </submittedName>
</protein>
<evidence type="ECO:0000256" key="1">
    <source>
        <dbReference type="SAM" id="Phobius"/>
    </source>
</evidence>
<evidence type="ECO:0000313" key="3">
    <source>
        <dbReference type="Proteomes" id="UP000800082"/>
    </source>
</evidence>
<proteinExistence type="predicted"/>
<feature type="transmembrane region" description="Helical" evidence="1">
    <location>
        <begin position="81"/>
        <end position="101"/>
    </location>
</feature>
<dbReference type="GeneID" id="54346162"/>
<reference evidence="2" key="1">
    <citation type="journal article" date="2020" name="Stud. Mycol.">
        <title>101 Dothideomycetes genomes: a test case for predicting lifestyles and emergence of pathogens.</title>
        <authorList>
            <person name="Haridas S."/>
            <person name="Albert R."/>
            <person name="Binder M."/>
            <person name="Bloem J."/>
            <person name="Labutti K."/>
            <person name="Salamov A."/>
            <person name="Andreopoulos B."/>
            <person name="Baker S."/>
            <person name="Barry K."/>
            <person name="Bills G."/>
            <person name="Bluhm B."/>
            <person name="Cannon C."/>
            <person name="Castanera R."/>
            <person name="Culley D."/>
            <person name="Daum C."/>
            <person name="Ezra D."/>
            <person name="Gonzalez J."/>
            <person name="Henrissat B."/>
            <person name="Kuo A."/>
            <person name="Liang C."/>
            <person name="Lipzen A."/>
            <person name="Lutzoni F."/>
            <person name="Magnuson J."/>
            <person name="Mondo S."/>
            <person name="Nolan M."/>
            <person name="Ohm R."/>
            <person name="Pangilinan J."/>
            <person name="Park H.-J."/>
            <person name="Ramirez L."/>
            <person name="Alfaro M."/>
            <person name="Sun H."/>
            <person name="Tritt A."/>
            <person name="Yoshinaga Y."/>
            <person name="Zwiers L.-H."/>
            <person name="Turgeon B."/>
            <person name="Goodwin S."/>
            <person name="Spatafora J."/>
            <person name="Crous P."/>
            <person name="Grigoriev I."/>
        </authorList>
    </citation>
    <scope>NUCLEOTIDE SEQUENCE</scope>
    <source>
        <strain evidence="2">CBS 183.55</strain>
    </source>
</reference>
<organism evidence="2 3">
    <name type="scientific">Didymella exigua CBS 183.55</name>
    <dbReference type="NCBI Taxonomy" id="1150837"/>
    <lineage>
        <taxon>Eukaryota</taxon>
        <taxon>Fungi</taxon>
        <taxon>Dikarya</taxon>
        <taxon>Ascomycota</taxon>
        <taxon>Pezizomycotina</taxon>
        <taxon>Dothideomycetes</taxon>
        <taxon>Pleosporomycetidae</taxon>
        <taxon>Pleosporales</taxon>
        <taxon>Pleosporineae</taxon>
        <taxon>Didymellaceae</taxon>
        <taxon>Didymella</taxon>
    </lineage>
</organism>
<dbReference type="RefSeq" id="XP_033445739.1">
    <property type="nucleotide sequence ID" value="XM_033588515.1"/>
</dbReference>
<keyword evidence="1" id="KW-1133">Transmembrane helix</keyword>
<keyword evidence="3" id="KW-1185">Reference proteome</keyword>
<dbReference type="Proteomes" id="UP000800082">
    <property type="component" value="Unassembled WGS sequence"/>
</dbReference>
<accession>A0A6A5RIR6</accession>
<dbReference type="EMBL" id="ML978984">
    <property type="protein sequence ID" value="KAF1925487.1"/>
    <property type="molecule type" value="Genomic_DNA"/>
</dbReference>
<sequence>MRQRLDQCQSSRDICHARQRSRTLLWPAEIGWIEWWGSQCFGTRYKGLSETSIALFSALRCFKTSFTGGSQDPVPAALRSLFPFVCAVMTLVLLLSMHSVASRR</sequence>
<dbReference type="AlphaFoldDB" id="A0A6A5RIR6"/>
<gene>
    <name evidence="2" type="ORF">M421DRAFT_243407</name>
</gene>
<keyword evidence="1" id="KW-0472">Membrane</keyword>
<keyword evidence="1" id="KW-0812">Transmembrane</keyword>